<dbReference type="EMBL" id="LAFY01000460">
    <property type="protein sequence ID" value="KJX97730.1"/>
    <property type="molecule type" value="Genomic_DNA"/>
</dbReference>
<dbReference type="SUPFAM" id="SSF110738">
    <property type="entry name" value="Glycerate kinase I"/>
    <property type="match status" value="1"/>
</dbReference>
<dbReference type="Gene3D" id="3.90.1510.10">
    <property type="entry name" value="Glycerate kinase, domain 2"/>
    <property type="match status" value="1"/>
</dbReference>
<evidence type="ECO:0000313" key="5">
    <source>
        <dbReference type="Proteomes" id="UP000033647"/>
    </source>
</evidence>
<dbReference type="InterPro" id="IPR004381">
    <property type="entry name" value="Glycerate_kinase"/>
</dbReference>
<keyword evidence="5" id="KW-1185">Reference proteome</keyword>
<dbReference type="InterPro" id="IPR018197">
    <property type="entry name" value="Glycerate_kinase_RE-like"/>
</dbReference>
<dbReference type="Gene3D" id="3.40.50.10350">
    <property type="entry name" value="Glycerate kinase, domain 1"/>
    <property type="match status" value="1"/>
</dbReference>
<keyword evidence="2" id="KW-0808">Transferase</keyword>
<proteinExistence type="inferred from homology"/>
<evidence type="ECO:0000256" key="3">
    <source>
        <dbReference type="ARBA" id="ARBA00022777"/>
    </source>
</evidence>
<dbReference type="AlphaFoldDB" id="A0A0F4GNE7"/>
<reference evidence="4 5" key="1">
    <citation type="submission" date="2015-03" db="EMBL/GenBank/DDBJ databases">
        <title>RNA-seq based gene annotation and comparative genomics of four Zymoseptoria species reveal species-specific pathogenicity related genes and transposable element activity.</title>
        <authorList>
            <person name="Grandaubert J."/>
            <person name="Bhattacharyya A."/>
            <person name="Stukenbrock E.H."/>
        </authorList>
    </citation>
    <scope>NUCLEOTIDE SEQUENCE [LARGE SCALE GENOMIC DNA]</scope>
    <source>
        <strain evidence="4 5">Zb18110</strain>
    </source>
</reference>
<dbReference type="STRING" id="1047168.A0A0F4GNE7"/>
<gene>
    <name evidence="4" type="ORF">TI39_contig468g00009</name>
</gene>
<dbReference type="OrthoDB" id="10262596at2759"/>
<accession>A0A0F4GNE7</accession>
<dbReference type="Proteomes" id="UP000033647">
    <property type="component" value="Unassembled WGS sequence"/>
</dbReference>
<dbReference type="GO" id="GO:0008887">
    <property type="term" value="F:glycerate kinase activity"/>
    <property type="evidence" value="ECO:0007669"/>
    <property type="project" value="InterPro"/>
</dbReference>
<dbReference type="NCBIfam" id="TIGR00045">
    <property type="entry name" value="glycerate kinase"/>
    <property type="match status" value="1"/>
</dbReference>
<sequence length="451" mass="46848">MGAFPFPAVTPVTRNSPRILICPSGFKESLQPGQVADCIEAGVLRALPDAIVTKAPMVDGGEGFTEALVATTMGETHHIDVTGPVRKTISSHFGFLGNAETPTAVVEMAAAAGLSIVPTDQRNPLHTTTFGVGELIASALGAGAERILVGCGDSGTGDGGIGMAQALGARFYDSKDREIPAGMGGASLTDLASADLSGLHPRLKVAKIDVACNWHNVLCGPKGVARVFGPQKGATPEEVEVISMAMDNVASVVGKALDKDISLAPGSGASGGMGAGLMLIGATLHPRFDIITKFLNIETLVQDTDLVFTAEGGIDFQTPRGKIPSEVARIAKLRAVPVIALAGTVGEGAETNYEAGIDAYASILQGPSTLTKAIADAERLLTEAAESAMRMVMVGRALMTSGNMPPRAEVAQTNKDEVDVVVPAKRREDSPKRKQMISQVTYRLSVRAFSY</sequence>
<keyword evidence="3 4" id="KW-0418">Kinase</keyword>
<name>A0A0F4GNE7_9PEZI</name>
<dbReference type="PANTHER" id="PTHR21599">
    <property type="entry name" value="GLYCERATE KINASE"/>
    <property type="match status" value="1"/>
</dbReference>
<evidence type="ECO:0000313" key="4">
    <source>
        <dbReference type="EMBL" id="KJX97730.1"/>
    </source>
</evidence>
<comment type="similarity">
    <text evidence="1">Belongs to the glycerate kinase type-1 family.</text>
</comment>
<organism evidence="4 5">
    <name type="scientific">Zymoseptoria brevis</name>
    <dbReference type="NCBI Taxonomy" id="1047168"/>
    <lineage>
        <taxon>Eukaryota</taxon>
        <taxon>Fungi</taxon>
        <taxon>Dikarya</taxon>
        <taxon>Ascomycota</taxon>
        <taxon>Pezizomycotina</taxon>
        <taxon>Dothideomycetes</taxon>
        <taxon>Dothideomycetidae</taxon>
        <taxon>Mycosphaerellales</taxon>
        <taxon>Mycosphaerellaceae</taxon>
        <taxon>Zymoseptoria</taxon>
    </lineage>
</organism>
<comment type="caution">
    <text evidence="4">The sequence shown here is derived from an EMBL/GenBank/DDBJ whole genome shotgun (WGS) entry which is preliminary data.</text>
</comment>
<dbReference type="Pfam" id="PF02595">
    <property type="entry name" value="Gly_kinase"/>
    <property type="match status" value="1"/>
</dbReference>
<dbReference type="InterPro" id="IPR036129">
    <property type="entry name" value="Glycerate_kinase_sf"/>
</dbReference>
<dbReference type="PANTHER" id="PTHR21599:SF0">
    <property type="entry name" value="GLYCERATE KINASE"/>
    <property type="match status" value="1"/>
</dbReference>
<evidence type="ECO:0000256" key="2">
    <source>
        <dbReference type="ARBA" id="ARBA00022679"/>
    </source>
</evidence>
<dbReference type="InterPro" id="IPR018193">
    <property type="entry name" value="Glyc_kinase_flavodox-like_fold"/>
</dbReference>
<evidence type="ECO:0000256" key="1">
    <source>
        <dbReference type="ARBA" id="ARBA00006284"/>
    </source>
</evidence>
<protein>
    <submittedName>
        <fullName evidence="4">Glycerate kinase like protein</fullName>
    </submittedName>
</protein>
<dbReference type="GO" id="GO:0031388">
    <property type="term" value="P:organic acid phosphorylation"/>
    <property type="evidence" value="ECO:0007669"/>
    <property type="project" value="InterPro"/>
</dbReference>